<feature type="compositionally biased region" description="Polar residues" evidence="1">
    <location>
        <begin position="11"/>
        <end position="24"/>
    </location>
</feature>
<keyword evidence="3" id="KW-1185">Reference proteome</keyword>
<sequence length="153" mass="17819">MSNVTERRQRQQSGIKNSSGSADLSITKLIRSDTDISPSLRQTEPPAELDTIRYFDDDNQALVDRMNRRTNNIERFINTVPTLEQDGSNLLQWKERTAQAIFAVMGVPNYWAFEKPKGHSQWLIAVNWYSYWVLHETIPDDIWSLLNPRIVRI</sequence>
<dbReference type="EMBL" id="MU167280">
    <property type="protein sequence ID" value="KAG0145242.1"/>
    <property type="molecule type" value="Genomic_DNA"/>
</dbReference>
<accession>A0A9P6NGM7</accession>
<protein>
    <submittedName>
        <fullName evidence="2">Uncharacterized protein</fullName>
    </submittedName>
</protein>
<dbReference type="Proteomes" id="UP000886653">
    <property type="component" value="Unassembled WGS sequence"/>
</dbReference>
<organism evidence="2 3">
    <name type="scientific">Cronartium quercuum f. sp. fusiforme G11</name>
    <dbReference type="NCBI Taxonomy" id="708437"/>
    <lineage>
        <taxon>Eukaryota</taxon>
        <taxon>Fungi</taxon>
        <taxon>Dikarya</taxon>
        <taxon>Basidiomycota</taxon>
        <taxon>Pucciniomycotina</taxon>
        <taxon>Pucciniomycetes</taxon>
        <taxon>Pucciniales</taxon>
        <taxon>Coleosporiaceae</taxon>
        <taxon>Cronartium</taxon>
    </lineage>
</organism>
<proteinExistence type="predicted"/>
<gene>
    <name evidence="2" type="ORF">CROQUDRAFT_94096</name>
</gene>
<feature type="region of interest" description="Disordered" evidence="1">
    <location>
        <begin position="1"/>
        <end position="24"/>
    </location>
</feature>
<dbReference type="AlphaFoldDB" id="A0A9P6NGM7"/>
<evidence type="ECO:0000313" key="2">
    <source>
        <dbReference type="EMBL" id="KAG0145242.1"/>
    </source>
</evidence>
<evidence type="ECO:0000256" key="1">
    <source>
        <dbReference type="SAM" id="MobiDB-lite"/>
    </source>
</evidence>
<comment type="caution">
    <text evidence="2">The sequence shown here is derived from an EMBL/GenBank/DDBJ whole genome shotgun (WGS) entry which is preliminary data.</text>
</comment>
<evidence type="ECO:0000313" key="3">
    <source>
        <dbReference type="Proteomes" id="UP000886653"/>
    </source>
</evidence>
<name>A0A9P6NGM7_9BASI</name>
<reference evidence="2" key="1">
    <citation type="submission" date="2013-11" db="EMBL/GenBank/DDBJ databases">
        <title>Genome sequence of the fusiform rust pathogen reveals effectors for host alternation and coevolution with pine.</title>
        <authorList>
            <consortium name="DOE Joint Genome Institute"/>
            <person name="Smith K."/>
            <person name="Pendleton A."/>
            <person name="Kubisiak T."/>
            <person name="Anderson C."/>
            <person name="Salamov A."/>
            <person name="Aerts A."/>
            <person name="Riley R."/>
            <person name="Clum A."/>
            <person name="Lindquist E."/>
            <person name="Ence D."/>
            <person name="Campbell M."/>
            <person name="Kronenberg Z."/>
            <person name="Feau N."/>
            <person name="Dhillon B."/>
            <person name="Hamelin R."/>
            <person name="Burleigh J."/>
            <person name="Smith J."/>
            <person name="Yandell M."/>
            <person name="Nelson C."/>
            <person name="Grigoriev I."/>
            <person name="Davis J."/>
        </authorList>
    </citation>
    <scope>NUCLEOTIDE SEQUENCE</scope>
    <source>
        <strain evidence="2">G11</strain>
    </source>
</reference>